<dbReference type="Pfam" id="PF18359">
    <property type="entry name" value="Tudor_5"/>
    <property type="match status" value="1"/>
</dbReference>
<keyword evidence="10" id="KW-0539">Nucleus</keyword>
<dbReference type="PROSITE" id="PS50280">
    <property type="entry name" value="SET"/>
    <property type="match status" value="1"/>
</dbReference>
<evidence type="ECO:0000256" key="11">
    <source>
        <dbReference type="SAM" id="MobiDB-lite"/>
    </source>
</evidence>
<dbReference type="InterPro" id="IPR007728">
    <property type="entry name" value="Pre-SET_dom"/>
</dbReference>
<comment type="subcellular location">
    <subcellularLocation>
        <location evidence="2">Chromosome</location>
    </subcellularLocation>
    <subcellularLocation>
        <location evidence="1">Nucleus</location>
    </subcellularLocation>
</comment>
<reference evidence="15 16" key="1">
    <citation type="submission" date="2023-01" db="EMBL/GenBank/DDBJ databases">
        <authorList>
            <person name="Whitehead M."/>
        </authorList>
    </citation>
    <scope>NUCLEOTIDE SEQUENCE [LARGE SCALE GENOMIC DNA]</scope>
</reference>
<keyword evidence="7" id="KW-0805">Transcription regulation</keyword>
<keyword evidence="4" id="KW-0489">Methyltransferase</keyword>
<dbReference type="InterPro" id="IPR001214">
    <property type="entry name" value="SET_dom"/>
</dbReference>
<dbReference type="Pfam" id="PF05033">
    <property type="entry name" value="Pre-SET"/>
    <property type="match status" value="1"/>
</dbReference>
<keyword evidence="16" id="KW-1185">Reference proteome</keyword>
<dbReference type="SUPFAM" id="SSF82199">
    <property type="entry name" value="SET domain"/>
    <property type="match status" value="1"/>
</dbReference>
<dbReference type="InterPro" id="IPR041292">
    <property type="entry name" value="Tudor_4"/>
</dbReference>
<feature type="domain" description="Pre-SET" evidence="13">
    <location>
        <begin position="648"/>
        <end position="721"/>
    </location>
</feature>
<dbReference type="GO" id="GO:0005634">
    <property type="term" value="C:nucleus"/>
    <property type="evidence" value="ECO:0007669"/>
    <property type="project" value="UniProtKB-SubCell"/>
</dbReference>
<evidence type="ECO:0000256" key="6">
    <source>
        <dbReference type="ARBA" id="ARBA00022691"/>
    </source>
</evidence>
<evidence type="ECO:0000256" key="2">
    <source>
        <dbReference type="ARBA" id="ARBA00004286"/>
    </source>
</evidence>
<keyword evidence="9" id="KW-0804">Transcription</keyword>
<dbReference type="AlphaFoldDB" id="A0AAV0W950"/>
<evidence type="ECO:0008006" key="17">
    <source>
        <dbReference type="Google" id="ProtNLM"/>
    </source>
</evidence>
<evidence type="ECO:0000256" key="10">
    <source>
        <dbReference type="ARBA" id="ARBA00023242"/>
    </source>
</evidence>
<dbReference type="GO" id="GO:0070828">
    <property type="term" value="P:heterochromatin organization"/>
    <property type="evidence" value="ECO:0007669"/>
    <property type="project" value="TreeGrafter"/>
</dbReference>
<dbReference type="CDD" id="cd10517">
    <property type="entry name" value="SET_SETDB1"/>
    <property type="match status" value="1"/>
</dbReference>
<feature type="region of interest" description="Disordered" evidence="11">
    <location>
        <begin position="798"/>
        <end position="820"/>
    </location>
</feature>
<evidence type="ECO:0000259" key="13">
    <source>
        <dbReference type="PROSITE" id="PS50867"/>
    </source>
</evidence>
<evidence type="ECO:0000313" key="15">
    <source>
        <dbReference type="EMBL" id="CAI6352388.1"/>
    </source>
</evidence>
<evidence type="ECO:0000313" key="16">
    <source>
        <dbReference type="Proteomes" id="UP001160148"/>
    </source>
</evidence>
<accession>A0AAV0W950</accession>
<dbReference type="EMBL" id="CARXXK010000002">
    <property type="protein sequence ID" value="CAI6352388.1"/>
    <property type="molecule type" value="Genomic_DNA"/>
</dbReference>
<dbReference type="InterPro" id="IPR003616">
    <property type="entry name" value="Post-SET_dom"/>
</dbReference>
<proteinExistence type="predicted"/>
<evidence type="ECO:0000256" key="1">
    <source>
        <dbReference type="ARBA" id="ARBA00004123"/>
    </source>
</evidence>
<dbReference type="Pfam" id="PF18358">
    <property type="entry name" value="Tudor_4"/>
    <property type="match status" value="1"/>
</dbReference>
<dbReference type="SMART" id="SM00317">
    <property type="entry name" value="SET"/>
    <property type="match status" value="1"/>
</dbReference>
<dbReference type="Gene3D" id="2.30.30.140">
    <property type="match status" value="2"/>
</dbReference>
<dbReference type="Pfam" id="PF00856">
    <property type="entry name" value="SET"/>
    <property type="match status" value="1"/>
</dbReference>
<evidence type="ECO:0000256" key="7">
    <source>
        <dbReference type="ARBA" id="ARBA00023015"/>
    </source>
</evidence>
<feature type="domain" description="Post-SET" evidence="14">
    <location>
        <begin position="950"/>
        <end position="966"/>
    </location>
</feature>
<evidence type="ECO:0000256" key="4">
    <source>
        <dbReference type="ARBA" id="ARBA00022603"/>
    </source>
</evidence>
<comment type="caution">
    <text evidence="15">The sequence shown here is derived from an EMBL/GenBank/DDBJ whole genome shotgun (WGS) entry which is preliminary data.</text>
</comment>
<dbReference type="GO" id="GO:0046974">
    <property type="term" value="F:histone H3K9 methyltransferase activity"/>
    <property type="evidence" value="ECO:0007669"/>
    <property type="project" value="TreeGrafter"/>
</dbReference>
<keyword evidence="3" id="KW-0158">Chromosome</keyword>
<sequence>MSDRRCINDNCQSKPKCKLFAAQKNMCDYYNVVYMPDRQVCGACMQKCIIYFDRIGRRFKNGQCILDDRYPKKQSVIIELSDSDDDNAVDNYTEPSTENPDPQIAELNTSLSTIIQDSVEPLFKRQKELCESYLISEKAKLVAGKEQIDNLVDQVDLAIGKLYNNLYKFDSQRKFKYDPEISIFENLDDDVPIVLTKTLPGLLDDLPEEGLLIRHLLKVGDKVYGMKRSQMHPWIEATIKSAVSDTYFNILFDDGGEKVLNYKNLAYIDATSHAQYPVGSRVIAKFQDMNIQLTDKFYVGVIGEPPKKFNNFRYMIFFDDGYTQYAYHKNIRLVCGESPNVCDDLHENIRESVKTYLRNYPERPMVKFNKKQVVRTELRNLWCSAKVKNIDASLVQLKFLDMKVEHTEWMYRGSNRLSPIYNQLNSNNQDKRVRGTVLTDVNKLLNRPYIVIENLTEDEKSVDIDNSDNTQKPHRSNGVIKSIEIPANCPKPLPYKHHECSHFCMLWVHYDYSQTKCMNVLTIPLHYGFTRSVLTDEKLKLRKVMYTTPCGLNIDDEDKMYNYLKLTSYGNSQMTMDLFNFDYLVNPLSWFTVPKVFIRIQDISYEMEFKPISVFNSLNDLVPDHIKYITKRITSPNVNLNIDPKFLCGCDCIDNCEDKNKCSCWQLTYEGPKNYPAIFKDHGSVGYSFKRLHKQVITGIFECNSNCKCKKTCLNRVVQEPLKTSLQLFLTETKGWGVRTLTDIPKGSFVCTFLGVVRTEKDADNDFSLNWGEYLADLDFLDTVEEIKDGYESYVVQTEIEDESEDESEDYTSSSDDEEFNPSWAIKSKMSMFESRMSLRKNLQNTNTKSDGKHELSKLNTQQKVESKNTSLLSYLDKDRGIYTLDAKVNGNIGRYFNHSCDPNIFIQNVFIDTHDLRFPWVSYFALSNIRAGTELAWDYNYMIGSVKDKRLMCHCGSKNCKGRLL</sequence>
<dbReference type="GO" id="GO:0008270">
    <property type="term" value="F:zinc ion binding"/>
    <property type="evidence" value="ECO:0007669"/>
    <property type="project" value="InterPro"/>
</dbReference>
<name>A0AAV0W950_9HEMI</name>
<dbReference type="PROSITE" id="PS50867">
    <property type="entry name" value="PRE_SET"/>
    <property type="match status" value="1"/>
</dbReference>
<dbReference type="GO" id="GO:0010629">
    <property type="term" value="P:negative regulation of gene expression"/>
    <property type="evidence" value="ECO:0007669"/>
    <property type="project" value="TreeGrafter"/>
</dbReference>
<evidence type="ECO:0000256" key="5">
    <source>
        <dbReference type="ARBA" id="ARBA00022679"/>
    </source>
</evidence>
<evidence type="ECO:0000256" key="9">
    <source>
        <dbReference type="ARBA" id="ARBA00023163"/>
    </source>
</evidence>
<keyword evidence="6" id="KW-0949">S-adenosyl-L-methionine</keyword>
<evidence type="ECO:0000256" key="3">
    <source>
        <dbReference type="ARBA" id="ARBA00022454"/>
    </source>
</evidence>
<feature type="domain" description="SET" evidence="12">
    <location>
        <begin position="724"/>
        <end position="941"/>
    </location>
</feature>
<dbReference type="Gene3D" id="2.170.270.10">
    <property type="entry name" value="SET domain"/>
    <property type="match status" value="1"/>
</dbReference>
<dbReference type="PANTHER" id="PTHR46024:SF1">
    <property type="entry name" value="HISTONE-LYSINE N-METHYLTRANSFERASE EGGLESS"/>
    <property type="match status" value="1"/>
</dbReference>
<feature type="compositionally biased region" description="Acidic residues" evidence="11">
    <location>
        <begin position="799"/>
        <end position="820"/>
    </location>
</feature>
<dbReference type="PROSITE" id="PS50868">
    <property type="entry name" value="POST_SET"/>
    <property type="match status" value="1"/>
</dbReference>
<dbReference type="InterPro" id="IPR041291">
    <property type="entry name" value="TUDOR_5"/>
</dbReference>
<protein>
    <recommendedName>
        <fullName evidence="17">Histone-lysine N-methyltransferase eggless</fullName>
    </recommendedName>
</protein>
<dbReference type="PANTHER" id="PTHR46024">
    <property type="entry name" value="HISTONE-LYSINE N-METHYLTRANSFERASE EGGLESS"/>
    <property type="match status" value="1"/>
</dbReference>
<dbReference type="InterPro" id="IPR051516">
    <property type="entry name" value="SETDB_methyltransferase"/>
</dbReference>
<evidence type="ECO:0000259" key="12">
    <source>
        <dbReference type="PROSITE" id="PS50280"/>
    </source>
</evidence>
<keyword evidence="8" id="KW-0175">Coiled coil</keyword>
<dbReference type="GO" id="GO:0032259">
    <property type="term" value="P:methylation"/>
    <property type="evidence" value="ECO:0007669"/>
    <property type="project" value="UniProtKB-KW"/>
</dbReference>
<dbReference type="GO" id="GO:0005694">
    <property type="term" value="C:chromosome"/>
    <property type="evidence" value="ECO:0007669"/>
    <property type="project" value="UniProtKB-SubCell"/>
</dbReference>
<gene>
    <name evidence="15" type="ORF">MEUPH1_LOCUS8637</name>
</gene>
<dbReference type="SMART" id="SM00468">
    <property type="entry name" value="PreSET"/>
    <property type="match status" value="1"/>
</dbReference>
<evidence type="ECO:0000256" key="8">
    <source>
        <dbReference type="ARBA" id="ARBA00023054"/>
    </source>
</evidence>
<evidence type="ECO:0000259" key="14">
    <source>
        <dbReference type="PROSITE" id="PS50868"/>
    </source>
</evidence>
<dbReference type="InterPro" id="IPR046341">
    <property type="entry name" value="SET_dom_sf"/>
</dbReference>
<dbReference type="Proteomes" id="UP001160148">
    <property type="component" value="Unassembled WGS sequence"/>
</dbReference>
<organism evidence="15 16">
    <name type="scientific">Macrosiphum euphorbiae</name>
    <name type="common">potato aphid</name>
    <dbReference type="NCBI Taxonomy" id="13131"/>
    <lineage>
        <taxon>Eukaryota</taxon>
        <taxon>Metazoa</taxon>
        <taxon>Ecdysozoa</taxon>
        <taxon>Arthropoda</taxon>
        <taxon>Hexapoda</taxon>
        <taxon>Insecta</taxon>
        <taxon>Pterygota</taxon>
        <taxon>Neoptera</taxon>
        <taxon>Paraneoptera</taxon>
        <taxon>Hemiptera</taxon>
        <taxon>Sternorrhyncha</taxon>
        <taxon>Aphidomorpha</taxon>
        <taxon>Aphidoidea</taxon>
        <taxon>Aphididae</taxon>
        <taxon>Macrosiphini</taxon>
        <taxon>Macrosiphum</taxon>
    </lineage>
</organism>
<keyword evidence="5" id="KW-0808">Transferase</keyword>